<keyword evidence="1" id="KW-0677">Repeat</keyword>
<dbReference type="PANTHER" id="PTHR22683:SF1">
    <property type="entry name" value="TYPE VII SECRETION SYSTEM PROTEIN ESSC"/>
    <property type="match status" value="1"/>
</dbReference>
<dbReference type="PANTHER" id="PTHR22683">
    <property type="entry name" value="SPORULATION PROTEIN RELATED"/>
    <property type="match status" value="1"/>
</dbReference>
<name>A0A2I1RCP1_9ACTN</name>
<feature type="non-terminal residue" evidence="6">
    <location>
        <position position="1"/>
    </location>
</feature>
<dbReference type="SUPFAM" id="SSF52540">
    <property type="entry name" value="P-loop containing nucleoside triphosphate hydrolases"/>
    <property type="match status" value="1"/>
</dbReference>
<dbReference type="InterPro" id="IPR050206">
    <property type="entry name" value="FtsK/SpoIIIE/SftA"/>
</dbReference>
<evidence type="ECO:0000256" key="2">
    <source>
        <dbReference type="ARBA" id="ARBA00022741"/>
    </source>
</evidence>
<evidence type="ECO:0000259" key="5">
    <source>
        <dbReference type="PROSITE" id="PS50901"/>
    </source>
</evidence>
<accession>A0A2I1RCP1</accession>
<comment type="caution">
    <text evidence="6">The sequence shown here is derived from an EMBL/GenBank/DDBJ whole genome shotgun (WGS) entry which is preliminary data.</text>
</comment>
<evidence type="ECO:0000313" key="7">
    <source>
        <dbReference type="Proteomes" id="UP000234662"/>
    </source>
</evidence>
<dbReference type="AlphaFoldDB" id="A0A2I1RCP1"/>
<evidence type="ECO:0000313" key="6">
    <source>
        <dbReference type="EMBL" id="PKZ66913.1"/>
    </source>
</evidence>
<dbReference type="EMBL" id="PKJC01000002">
    <property type="protein sequence ID" value="PKZ66913.1"/>
    <property type="molecule type" value="Genomic_DNA"/>
</dbReference>
<evidence type="ECO:0000256" key="1">
    <source>
        <dbReference type="ARBA" id="ARBA00022737"/>
    </source>
</evidence>
<dbReference type="Gene3D" id="3.40.50.300">
    <property type="entry name" value="P-loop containing nucleotide triphosphate hydrolases"/>
    <property type="match status" value="2"/>
</dbReference>
<dbReference type="NCBIfam" id="TIGR03925">
    <property type="entry name" value="T7SS_EccC_b"/>
    <property type="match status" value="1"/>
</dbReference>
<reference evidence="6 7" key="1">
    <citation type="submission" date="2017-12" db="EMBL/GenBank/DDBJ databases">
        <title>Phylogenetic diversity of female urinary microbiome.</title>
        <authorList>
            <person name="Thomas-White K."/>
            <person name="Wolfe A.J."/>
        </authorList>
    </citation>
    <scope>NUCLEOTIDE SEQUENCE [LARGE SCALE GENOMIC DNA]</scope>
    <source>
        <strain evidence="6 7">UMB0777</strain>
    </source>
</reference>
<feature type="binding site" evidence="4">
    <location>
        <begin position="190"/>
        <end position="197"/>
    </location>
    <ligand>
        <name>ATP</name>
        <dbReference type="ChEBI" id="CHEBI:30616"/>
    </ligand>
</feature>
<dbReference type="RefSeq" id="WP_101819135.1">
    <property type="nucleotide sequence ID" value="NZ_PKJC01000002.1"/>
</dbReference>
<dbReference type="Proteomes" id="UP000234662">
    <property type="component" value="Unassembled WGS sequence"/>
</dbReference>
<dbReference type="InterPro" id="IPR002543">
    <property type="entry name" value="FtsK_dom"/>
</dbReference>
<evidence type="ECO:0000256" key="4">
    <source>
        <dbReference type="PROSITE-ProRule" id="PRU00289"/>
    </source>
</evidence>
<feature type="domain" description="FtsK" evidence="5">
    <location>
        <begin position="173"/>
        <end position="357"/>
    </location>
</feature>
<keyword evidence="2 4" id="KW-0547">Nucleotide-binding</keyword>
<evidence type="ECO:0000256" key="3">
    <source>
        <dbReference type="ARBA" id="ARBA00022840"/>
    </source>
</evidence>
<dbReference type="GO" id="GO:0005524">
    <property type="term" value="F:ATP binding"/>
    <property type="evidence" value="ECO:0007669"/>
    <property type="project" value="UniProtKB-UniRule"/>
</dbReference>
<protein>
    <submittedName>
        <fullName evidence="6">Type VII secretion protein EccCb</fullName>
    </submittedName>
</protein>
<sequence>FGDVFLVLDGMNVLRTELESLEEQITAIVAQGLSYGVHVMVTASRWAEVRPAVRDLMGTRIELRLGDPMDSDMGRRAAALVPQNRPGRGLTGQELHMLIALPRLDPVSSAESLPAGVAQSVERLTAAYPGRGAMAVRKLSTEIDHASVQRAVADAGLTLAPNQVAIGVGELELAPVVLDFTAQPHFMAFADVEHGKTNLLRTIVTGLVAGATPEQVRIVFVDYRRTMLGIIDGDHLAGYASSPDRAASMMTELAAYLKNRMPPEDVTVQQLRDRTWLEGQPEVYVVVDDYDMVVTSTGNPMLPIVELASHARDIGLHIVLARRSGGLGRAMFDPLIARLKDLSSDILLMSGDRDEGFITGRSRLQSLIPGRGELVSRVRPPEMIQVAHLAVGD</sequence>
<dbReference type="InterPro" id="IPR027417">
    <property type="entry name" value="P-loop_NTPase"/>
</dbReference>
<dbReference type="PROSITE" id="PS50901">
    <property type="entry name" value="FTSK"/>
    <property type="match status" value="1"/>
</dbReference>
<keyword evidence="3 4" id="KW-0067">ATP-binding</keyword>
<dbReference type="GO" id="GO:0003677">
    <property type="term" value="F:DNA binding"/>
    <property type="evidence" value="ECO:0007669"/>
    <property type="project" value="InterPro"/>
</dbReference>
<proteinExistence type="predicted"/>
<dbReference type="Pfam" id="PF01580">
    <property type="entry name" value="FtsK_SpoIIIE"/>
    <property type="match status" value="2"/>
</dbReference>
<dbReference type="InterPro" id="IPR023837">
    <property type="entry name" value="EccCb-like_Actinobacteria"/>
</dbReference>
<gene>
    <name evidence="6" type="primary">eccCb</name>
    <name evidence="6" type="ORF">CYJ73_04085</name>
</gene>
<organism evidence="6 7">
    <name type="scientific">Gordonia terrae</name>
    <dbReference type="NCBI Taxonomy" id="2055"/>
    <lineage>
        <taxon>Bacteria</taxon>
        <taxon>Bacillati</taxon>
        <taxon>Actinomycetota</taxon>
        <taxon>Actinomycetes</taxon>
        <taxon>Mycobacteriales</taxon>
        <taxon>Gordoniaceae</taxon>
        <taxon>Gordonia</taxon>
    </lineage>
</organism>